<comment type="caution">
    <text evidence="6">The sequence shown here is derived from an EMBL/GenBank/DDBJ whole genome shotgun (WGS) entry which is preliminary data.</text>
</comment>
<reference evidence="6 7" key="1">
    <citation type="submission" date="2016-07" db="EMBL/GenBank/DDBJ databases">
        <title>Pervasive Adenine N6-methylation of Active Genes in Fungi.</title>
        <authorList>
            <consortium name="DOE Joint Genome Institute"/>
            <person name="Mondo S.J."/>
            <person name="Dannebaum R.O."/>
            <person name="Kuo R.C."/>
            <person name="Labutti K."/>
            <person name="Haridas S."/>
            <person name="Kuo A."/>
            <person name="Salamov A."/>
            <person name="Ahrendt S.R."/>
            <person name="Lipzen A."/>
            <person name="Sullivan W."/>
            <person name="Andreopoulos W.B."/>
            <person name="Clum A."/>
            <person name="Lindquist E."/>
            <person name="Daum C."/>
            <person name="Ramamoorthy G.K."/>
            <person name="Gryganskyi A."/>
            <person name="Culley D."/>
            <person name="Magnuson J.K."/>
            <person name="James T.Y."/>
            <person name="O'Malley M.A."/>
            <person name="Stajich J.E."/>
            <person name="Spatafora J.W."/>
            <person name="Visel A."/>
            <person name="Grigoriev I.V."/>
        </authorList>
    </citation>
    <scope>NUCLEOTIDE SEQUENCE [LARGE SCALE GENOMIC DNA]</scope>
    <source>
        <strain evidence="6 7">CBS 129021</strain>
    </source>
</reference>
<evidence type="ECO:0000259" key="5">
    <source>
        <dbReference type="Pfam" id="PF00724"/>
    </source>
</evidence>
<evidence type="ECO:0000256" key="3">
    <source>
        <dbReference type="ARBA" id="ARBA00022643"/>
    </source>
</evidence>
<keyword evidence="7" id="KW-1185">Reference proteome</keyword>
<evidence type="ECO:0000313" key="6">
    <source>
        <dbReference type="EMBL" id="ORY59479.1"/>
    </source>
</evidence>
<dbReference type="SUPFAM" id="SSF51395">
    <property type="entry name" value="FMN-linked oxidoreductases"/>
    <property type="match status" value="1"/>
</dbReference>
<dbReference type="Proteomes" id="UP000193689">
    <property type="component" value="Unassembled WGS sequence"/>
</dbReference>
<accession>A0A1Y2DJW0</accession>
<dbReference type="PANTHER" id="PTHR43656">
    <property type="entry name" value="BINDING OXIDOREDUCTASE, PUTATIVE (AFU_ORTHOLOGUE AFUA_2G08260)-RELATED"/>
    <property type="match status" value="1"/>
</dbReference>
<dbReference type="OrthoDB" id="1663137at2759"/>
<keyword evidence="2" id="KW-0285">Flavoprotein</keyword>
<dbReference type="InterPro" id="IPR013785">
    <property type="entry name" value="Aldolase_TIM"/>
</dbReference>
<dbReference type="GO" id="GO:0016491">
    <property type="term" value="F:oxidoreductase activity"/>
    <property type="evidence" value="ECO:0007669"/>
    <property type="project" value="UniProtKB-KW"/>
</dbReference>
<proteinExistence type="inferred from homology"/>
<keyword evidence="3" id="KW-0288">FMN</keyword>
<comment type="similarity">
    <text evidence="1">Belongs to the NADH:flavin oxidoreductase/NADH oxidase family.</text>
</comment>
<evidence type="ECO:0000256" key="1">
    <source>
        <dbReference type="ARBA" id="ARBA00005979"/>
    </source>
</evidence>
<sequence>MSSRYSGRDADPTPLGQPLSFHFSTSVALNRLMKAAMTEQMCSWDENFAKRGIPSEELINLYRKWSGGGWGMVVTGNILIHPDHLEAKENLIVPLDAPFSGHLGRAGGTLLLGQPNHPGRQIRDELQPNPVGASDIQLVKGYYGVKFGKPHAASIEEIHEIRDSFIHCAVYLDKAGFDGIQLHGAHGYLIAQFLSLTTNNREDMYGGSLENRARLVTEIADGIRAQTSPSFVLGIKINSVEFQNSGFSTAEAAELCEILEAHTFDFVELSGGTYEEDAWYHRKDSTRAREAFFIEFAEMIVPHMKKTKAFITGGIRTVGGMVDILKTGLDGIGLARPASTEPELPNDIFTKGVKGCVKPLLDEQNFGNGLALSLAQMHQIGRDEQPMDPTDEKAIADLVKNIAARRVK</sequence>
<dbReference type="CDD" id="cd04733">
    <property type="entry name" value="OYE_like_2_FMN"/>
    <property type="match status" value="1"/>
</dbReference>
<dbReference type="InterPro" id="IPR001155">
    <property type="entry name" value="OxRdtase_FMN_N"/>
</dbReference>
<evidence type="ECO:0000256" key="2">
    <source>
        <dbReference type="ARBA" id="ARBA00022630"/>
    </source>
</evidence>
<dbReference type="PANTHER" id="PTHR43656:SF5">
    <property type="entry name" value="NADH:FLAVIN OXIDOREDUCTASE_NADH OXIDASE N-TERMINAL DOMAIN-CONTAINING PROTEIN"/>
    <property type="match status" value="1"/>
</dbReference>
<gene>
    <name evidence="6" type="ORF">BCR38DRAFT_460207</name>
</gene>
<evidence type="ECO:0000313" key="7">
    <source>
        <dbReference type="Proteomes" id="UP000193689"/>
    </source>
</evidence>
<name>A0A1Y2DJW0_9PEZI</name>
<dbReference type="GO" id="GO:0010181">
    <property type="term" value="F:FMN binding"/>
    <property type="evidence" value="ECO:0007669"/>
    <property type="project" value="InterPro"/>
</dbReference>
<evidence type="ECO:0000256" key="4">
    <source>
        <dbReference type="ARBA" id="ARBA00023002"/>
    </source>
</evidence>
<dbReference type="AlphaFoldDB" id="A0A1Y2DJW0"/>
<dbReference type="InParanoid" id="A0A1Y2DJW0"/>
<dbReference type="Pfam" id="PF00724">
    <property type="entry name" value="Oxidored_FMN"/>
    <property type="match status" value="1"/>
</dbReference>
<dbReference type="EMBL" id="MCFJ01000013">
    <property type="protein sequence ID" value="ORY59479.1"/>
    <property type="molecule type" value="Genomic_DNA"/>
</dbReference>
<dbReference type="RefSeq" id="XP_040712053.1">
    <property type="nucleotide sequence ID" value="XM_040862387.1"/>
</dbReference>
<dbReference type="STRING" id="1141098.A0A1Y2DJW0"/>
<keyword evidence="4" id="KW-0560">Oxidoreductase</keyword>
<dbReference type="Gene3D" id="3.20.20.70">
    <property type="entry name" value="Aldolase class I"/>
    <property type="match status" value="1"/>
</dbReference>
<protein>
    <recommendedName>
        <fullName evidence="5">NADH:flavin oxidoreductase/NADH oxidase N-terminal domain-containing protein</fullName>
    </recommendedName>
</protein>
<feature type="domain" description="NADH:flavin oxidoreductase/NADH oxidase N-terminal" evidence="5">
    <location>
        <begin position="29"/>
        <end position="347"/>
    </location>
</feature>
<organism evidence="6 7">
    <name type="scientific">Pseudomassariella vexata</name>
    <dbReference type="NCBI Taxonomy" id="1141098"/>
    <lineage>
        <taxon>Eukaryota</taxon>
        <taxon>Fungi</taxon>
        <taxon>Dikarya</taxon>
        <taxon>Ascomycota</taxon>
        <taxon>Pezizomycotina</taxon>
        <taxon>Sordariomycetes</taxon>
        <taxon>Xylariomycetidae</taxon>
        <taxon>Amphisphaeriales</taxon>
        <taxon>Pseudomassariaceae</taxon>
        <taxon>Pseudomassariella</taxon>
    </lineage>
</organism>
<dbReference type="GeneID" id="63778599"/>
<dbReference type="InterPro" id="IPR051799">
    <property type="entry name" value="NADH_flavin_oxidoreductase"/>
</dbReference>